<evidence type="ECO:0000313" key="4">
    <source>
        <dbReference type="Proteomes" id="UP000004221"/>
    </source>
</evidence>
<keyword evidence="1" id="KW-0238">DNA-binding</keyword>
<accession>I4EKX9</accession>
<dbReference type="SUPFAM" id="SSF46955">
    <property type="entry name" value="Putative DNA-binding domain"/>
    <property type="match status" value="1"/>
</dbReference>
<gene>
    <name evidence="3" type="ORF">NITHO_4860009</name>
</gene>
<dbReference type="GO" id="GO:0003700">
    <property type="term" value="F:DNA-binding transcription factor activity"/>
    <property type="evidence" value="ECO:0007669"/>
    <property type="project" value="InterPro"/>
</dbReference>
<reference evidence="3 4" key="1">
    <citation type="journal article" date="2012" name="ISME J.">
        <title>Nitrification expanded: discovery, physiology and genomics of a nitrite-oxidizing bacterium from the phylum Chloroflexi.</title>
        <authorList>
            <person name="Sorokin D.Y."/>
            <person name="Lucker S."/>
            <person name="Vejmelkova D."/>
            <person name="Kostrikina N.A."/>
            <person name="Kleerebezem R."/>
            <person name="Rijpstra W.I."/>
            <person name="Damste J.S."/>
            <person name="Le Paslier D."/>
            <person name="Muyzer G."/>
            <person name="Wagner M."/>
            <person name="van Loosdrecht M.C."/>
            <person name="Daims H."/>
        </authorList>
    </citation>
    <scope>NUCLEOTIDE SEQUENCE [LARGE SCALE GENOMIC DNA]</scope>
    <source>
        <strain evidence="4">none</strain>
    </source>
</reference>
<sequence length="222" mass="25203">MRSDHDSGSDKKIDDGSQLLSIDAACRLLGVDPSTLRRWSDSGKVPVFRTPGGHRRYNEEDLRALLQGESRPRRRMSRRVLTDLSISAYESDYLRQARSRRWYRAYDPGQLEELRVIGRRLVDLAVRFISGRADHTHITDEGRAIGRRYGALSAEAGLSATDAVEAFLFFRYPVIQAMSHFIDEENLPAKRAVRIFAEITQFMDQVLTATVAAHAERAAERP</sequence>
<dbReference type="Gene3D" id="1.10.1660.10">
    <property type="match status" value="1"/>
</dbReference>
<protein>
    <submittedName>
        <fullName evidence="3">DNA binding domain protein, excisionase family</fullName>
    </submittedName>
</protein>
<dbReference type="PROSITE" id="PS50937">
    <property type="entry name" value="HTH_MERR_2"/>
    <property type="match status" value="1"/>
</dbReference>
<dbReference type="OrthoDB" id="166697at2"/>
<dbReference type="InterPro" id="IPR041657">
    <property type="entry name" value="HTH_17"/>
</dbReference>
<dbReference type="PANTHER" id="PTHR30204">
    <property type="entry name" value="REDOX-CYCLING DRUG-SENSING TRANSCRIPTIONAL ACTIVATOR SOXR"/>
    <property type="match status" value="1"/>
</dbReference>
<dbReference type="GO" id="GO:0003677">
    <property type="term" value="F:DNA binding"/>
    <property type="evidence" value="ECO:0007669"/>
    <property type="project" value="UniProtKB-KW"/>
</dbReference>
<dbReference type="RefSeq" id="WP_008480174.1">
    <property type="nucleotide sequence ID" value="NZ_CAGS01000430.1"/>
</dbReference>
<proteinExistence type="predicted"/>
<dbReference type="AlphaFoldDB" id="I4EKX9"/>
<dbReference type="PANTHER" id="PTHR30204:SF58">
    <property type="entry name" value="HTH-TYPE TRANSCRIPTIONAL REGULATOR YFMP"/>
    <property type="match status" value="1"/>
</dbReference>
<organism evidence="3 4">
    <name type="scientific">Nitrolancea hollandica Lb</name>
    <dbReference type="NCBI Taxonomy" id="1129897"/>
    <lineage>
        <taxon>Bacteria</taxon>
        <taxon>Pseudomonadati</taxon>
        <taxon>Thermomicrobiota</taxon>
        <taxon>Thermomicrobia</taxon>
        <taxon>Sphaerobacterales</taxon>
        <taxon>Sphaerobacterineae</taxon>
        <taxon>Sphaerobacteraceae</taxon>
        <taxon>Nitrolancea</taxon>
    </lineage>
</organism>
<comment type="caution">
    <text evidence="3">The sequence shown here is derived from an EMBL/GenBank/DDBJ whole genome shotgun (WGS) entry which is preliminary data.</text>
</comment>
<dbReference type="InterPro" id="IPR010093">
    <property type="entry name" value="SinI_DNA-bd"/>
</dbReference>
<dbReference type="Pfam" id="PF12728">
    <property type="entry name" value="HTH_17"/>
    <property type="match status" value="1"/>
</dbReference>
<evidence type="ECO:0000256" key="1">
    <source>
        <dbReference type="ARBA" id="ARBA00023125"/>
    </source>
</evidence>
<evidence type="ECO:0000259" key="2">
    <source>
        <dbReference type="PROSITE" id="PS50937"/>
    </source>
</evidence>
<keyword evidence="4" id="KW-1185">Reference proteome</keyword>
<dbReference type="NCBIfam" id="TIGR01764">
    <property type="entry name" value="excise"/>
    <property type="match status" value="1"/>
</dbReference>
<dbReference type="Proteomes" id="UP000004221">
    <property type="component" value="Unassembled WGS sequence"/>
</dbReference>
<dbReference type="InterPro" id="IPR047057">
    <property type="entry name" value="MerR_fam"/>
</dbReference>
<name>I4EKX9_9BACT</name>
<dbReference type="SMART" id="SM00422">
    <property type="entry name" value="HTH_MERR"/>
    <property type="match status" value="1"/>
</dbReference>
<evidence type="ECO:0000313" key="3">
    <source>
        <dbReference type="EMBL" id="CCF85341.1"/>
    </source>
</evidence>
<dbReference type="InterPro" id="IPR009061">
    <property type="entry name" value="DNA-bd_dom_put_sf"/>
</dbReference>
<dbReference type="CDD" id="cd04762">
    <property type="entry name" value="HTH_MerR-trunc"/>
    <property type="match status" value="1"/>
</dbReference>
<dbReference type="InterPro" id="IPR000551">
    <property type="entry name" value="MerR-type_HTH_dom"/>
</dbReference>
<feature type="domain" description="HTH merR-type" evidence="2">
    <location>
        <begin position="19"/>
        <end position="67"/>
    </location>
</feature>
<dbReference type="EMBL" id="CAGS01000430">
    <property type="protein sequence ID" value="CCF85341.1"/>
    <property type="molecule type" value="Genomic_DNA"/>
</dbReference>